<feature type="transmembrane region" description="Helical" evidence="1">
    <location>
        <begin position="223"/>
        <end position="244"/>
    </location>
</feature>
<comment type="caution">
    <text evidence="2">The sequence shown here is derived from an EMBL/GenBank/DDBJ whole genome shotgun (WGS) entry which is preliminary data.</text>
</comment>
<sequence length="248" mass="28184">MMHRSNPFSFSSVELLENPDLEEDILDAWLEEHFIAITDDEDIHEDRFEHFLDITDDGDIPEAKVVEHFAFGANREIIPSLEASLVDQVVLDLLVPTQQPYESSSTQKVSSTLEWVFLIINVLIELLSAAFDQLSSASKPKYALIAMLISFAAAITCIIELAYKAGKERVSLRWQSKLPWFYYPSPSLRRFGTFPEIIGLVCAMLQTVLSAVAYTFYLEHANYPLKVSFWPVVFALGLFCSKFMQNSQ</sequence>
<keyword evidence="1" id="KW-0472">Membrane</keyword>
<dbReference type="PANTHER" id="PTHR48473:SF1">
    <property type="entry name" value="TIR DOMAIN-CONTAINING PROTEIN"/>
    <property type="match status" value="1"/>
</dbReference>
<name>A0A1R3HDK1_9ROSI</name>
<dbReference type="AlphaFoldDB" id="A0A1R3HDK1"/>
<organism evidence="2 3">
    <name type="scientific">Corchorus olitorius</name>
    <dbReference type="NCBI Taxonomy" id="93759"/>
    <lineage>
        <taxon>Eukaryota</taxon>
        <taxon>Viridiplantae</taxon>
        <taxon>Streptophyta</taxon>
        <taxon>Embryophyta</taxon>
        <taxon>Tracheophyta</taxon>
        <taxon>Spermatophyta</taxon>
        <taxon>Magnoliopsida</taxon>
        <taxon>eudicotyledons</taxon>
        <taxon>Gunneridae</taxon>
        <taxon>Pentapetalae</taxon>
        <taxon>rosids</taxon>
        <taxon>malvids</taxon>
        <taxon>Malvales</taxon>
        <taxon>Malvaceae</taxon>
        <taxon>Grewioideae</taxon>
        <taxon>Apeibeae</taxon>
        <taxon>Corchorus</taxon>
    </lineage>
</organism>
<feature type="transmembrane region" description="Helical" evidence="1">
    <location>
        <begin position="113"/>
        <end position="131"/>
    </location>
</feature>
<feature type="transmembrane region" description="Helical" evidence="1">
    <location>
        <begin position="143"/>
        <end position="163"/>
    </location>
</feature>
<proteinExistence type="predicted"/>
<keyword evidence="1" id="KW-0812">Transmembrane</keyword>
<evidence type="ECO:0000313" key="3">
    <source>
        <dbReference type="Proteomes" id="UP000187203"/>
    </source>
</evidence>
<keyword evidence="1" id="KW-1133">Transmembrane helix</keyword>
<gene>
    <name evidence="2" type="ORF">COLO4_29685</name>
</gene>
<dbReference type="PANTHER" id="PTHR48473">
    <property type="entry name" value="TIR DOMAIN-CONTAINING PROTEIN"/>
    <property type="match status" value="1"/>
</dbReference>
<dbReference type="OrthoDB" id="988851at2759"/>
<dbReference type="Proteomes" id="UP000187203">
    <property type="component" value="Unassembled WGS sequence"/>
</dbReference>
<keyword evidence="3" id="KW-1185">Reference proteome</keyword>
<protein>
    <submittedName>
        <fullName evidence="2">Uncharacterized protein</fullName>
    </submittedName>
</protein>
<evidence type="ECO:0000313" key="2">
    <source>
        <dbReference type="EMBL" id="OMO68410.1"/>
    </source>
</evidence>
<feature type="transmembrane region" description="Helical" evidence="1">
    <location>
        <begin position="197"/>
        <end position="217"/>
    </location>
</feature>
<reference evidence="3" key="1">
    <citation type="submission" date="2013-09" db="EMBL/GenBank/DDBJ databases">
        <title>Corchorus olitorius genome sequencing.</title>
        <authorList>
            <person name="Alam M."/>
            <person name="Haque M.S."/>
            <person name="Islam M.S."/>
            <person name="Emdad E.M."/>
            <person name="Islam M.M."/>
            <person name="Ahmed B."/>
            <person name="Halim A."/>
            <person name="Hossen Q.M.M."/>
            <person name="Hossain M.Z."/>
            <person name="Ahmed R."/>
            <person name="Khan M.M."/>
            <person name="Islam R."/>
            <person name="Rashid M.M."/>
            <person name="Khan S.A."/>
            <person name="Rahman M.S."/>
            <person name="Alam M."/>
            <person name="Yahiya A.S."/>
            <person name="Khan M.S."/>
            <person name="Azam M.S."/>
            <person name="Haque T."/>
            <person name="Lashkar M.Z.H."/>
            <person name="Akhand A.I."/>
            <person name="Morshed G."/>
            <person name="Roy S."/>
            <person name="Uddin K.S."/>
            <person name="Rabeya T."/>
            <person name="Hossain A.S."/>
            <person name="Chowdhury A."/>
            <person name="Snigdha A.R."/>
            <person name="Mortoza M.S."/>
            <person name="Matin S.A."/>
            <person name="Hoque S.M.E."/>
            <person name="Islam M.K."/>
            <person name="Roy D.K."/>
            <person name="Haider R."/>
            <person name="Moosa M.M."/>
            <person name="Elias S.M."/>
            <person name="Hasan A.M."/>
            <person name="Jahan S."/>
            <person name="Shafiuddin M."/>
            <person name="Mahmood N."/>
            <person name="Shommy N.S."/>
        </authorList>
    </citation>
    <scope>NUCLEOTIDE SEQUENCE [LARGE SCALE GENOMIC DNA]</scope>
    <source>
        <strain evidence="3">cv. O-4</strain>
    </source>
</reference>
<dbReference type="EMBL" id="AWUE01020392">
    <property type="protein sequence ID" value="OMO68410.1"/>
    <property type="molecule type" value="Genomic_DNA"/>
</dbReference>
<accession>A0A1R3HDK1</accession>
<evidence type="ECO:0000256" key="1">
    <source>
        <dbReference type="SAM" id="Phobius"/>
    </source>
</evidence>